<keyword evidence="3 11" id="KW-0436">Ligase</keyword>
<dbReference type="EC" id="6.1.1.7" evidence="11"/>
<dbReference type="InterPro" id="IPR009000">
    <property type="entry name" value="Transl_B-barrel_sf"/>
</dbReference>
<protein>
    <recommendedName>
        <fullName evidence="11">Alanine--tRNA ligase</fullName>
        <ecNumber evidence="11">6.1.1.7</ecNumber>
    </recommendedName>
    <alternativeName>
        <fullName evidence="11">Alanyl-tRNA synthetase</fullName>
        <shortName evidence="11">AlaRS</shortName>
    </alternativeName>
</protein>
<keyword evidence="11" id="KW-0963">Cytoplasm</keyword>
<keyword evidence="5 11" id="KW-0547">Nucleotide-binding</keyword>
<dbReference type="Pfam" id="PF01411">
    <property type="entry name" value="tRNA-synt_2c"/>
    <property type="match status" value="1"/>
</dbReference>
<feature type="binding site" evidence="11">
    <location>
        <position position="595"/>
    </location>
    <ligand>
        <name>Zn(2+)</name>
        <dbReference type="ChEBI" id="CHEBI:29105"/>
    </ligand>
</feature>
<keyword evidence="9 11" id="KW-0648">Protein biosynthesis</keyword>
<dbReference type="SMART" id="SM00863">
    <property type="entry name" value="tRNA_SAD"/>
    <property type="match status" value="1"/>
</dbReference>
<dbReference type="SUPFAM" id="SSF55681">
    <property type="entry name" value="Class II aaRS and biotin synthetases"/>
    <property type="match status" value="1"/>
</dbReference>
<dbReference type="PANTHER" id="PTHR11777:SF9">
    <property type="entry name" value="ALANINE--TRNA LIGASE, CYTOPLASMIC"/>
    <property type="match status" value="1"/>
</dbReference>
<keyword evidence="7 11" id="KW-0067">ATP-binding</keyword>
<evidence type="ECO:0000256" key="10">
    <source>
        <dbReference type="ARBA" id="ARBA00023146"/>
    </source>
</evidence>
<dbReference type="HAMAP" id="MF_00036_B">
    <property type="entry name" value="Ala_tRNA_synth_B"/>
    <property type="match status" value="1"/>
</dbReference>
<dbReference type="GO" id="GO:0004813">
    <property type="term" value="F:alanine-tRNA ligase activity"/>
    <property type="evidence" value="ECO:0007669"/>
    <property type="project" value="UniProtKB-EC"/>
</dbReference>
<organism evidence="13 14">
    <name type="scientific">Rubritalea tangerina</name>
    <dbReference type="NCBI Taxonomy" id="430798"/>
    <lineage>
        <taxon>Bacteria</taxon>
        <taxon>Pseudomonadati</taxon>
        <taxon>Verrucomicrobiota</taxon>
        <taxon>Verrucomicrobiia</taxon>
        <taxon>Verrucomicrobiales</taxon>
        <taxon>Rubritaleaceae</taxon>
        <taxon>Rubritalea</taxon>
    </lineage>
</organism>
<comment type="domain">
    <text evidence="11">Consists of three domains; the N-terminal catalytic domain, the editing domain and the C-terminal C-Ala domain. The editing domain removes incorrectly charged amino acids, while the C-Ala domain, along with tRNA(Ala), serves as a bridge to cooperatively bring together the editing and aminoacylation centers thus stimulating deacylation of misacylated tRNAs.</text>
</comment>
<dbReference type="EMBL" id="JBHUJB010000083">
    <property type="protein sequence ID" value="MFD2160596.1"/>
    <property type="molecule type" value="Genomic_DNA"/>
</dbReference>
<evidence type="ECO:0000256" key="7">
    <source>
        <dbReference type="ARBA" id="ARBA00022840"/>
    </source>
</evidence>
<dbReference type="Gene3D" id="3.30.980.10">
    <property type="entry name" value="Threonyl-trna Synthetase, Chain A, domain 2"/>
    <property type="match status" value="1"/>
</dbReference>
<dbReference type="InterPro" id="IPR023033">
    <property type="entry name" value="Ala_tRNA_ligase_euk/bac"/>
</dbReference>
<evidence type="ECO:0000256" key="4">
    <source>
        <dbReference type="ARBA" id="ARBA00022723"/>
    </source>
</evidence>
<keyword evidence="10 11" id="KW-0030">Aminoacyl-tRNA synthetase</keyword>
<dbReference type="SUPFAM" id="SSF50447">
    <property type="entry name" value="Translation proteins"/>
    <property type="match status" value="1"/>
</dbReference>
<dbReference type="Gene3D" id="3.30.930.10">
    <property type="entry name" value="Bira Bifunctional Protein, Domain 2"/>
    <property type="match status" value="1"/>
</dbReference>
<dbReference type="Pfam" id="PF07973">
    <property type="entry name" value="tRNA_SAD"/>
    <property type="match status" value="1"/>
</dbReference>
<dbReference type="InterPro" id="IPR018162">
    <property type="entry name" value="Ala-tRNA-ligase_IIc_anticod-bd"/>
</dbReference>
<evidence type="ECO:0000313" key="13">
    <source>
        <dbReference type="EMBL" id="MFD2160596.1"/>
    </source>
</evidence>
<dbReference type="PANTHER" id="PTHR11777">
    <property type="entry name" value="ALANYL-TRNA SYNTHETASE"/>
    <property type="match status" value="1"/>
</dbReference>
<dbReference type="InterPro" id="IPR018164">
    <property type="entry name" value="Ala-tRNA-synth_IIc_N"/>
</dbReference>
<evidence type="ECO:0000256" key="9">
    <source>
        <dbReference type="ARBA" id="ARBA00022917"/>
    </source>
</evidence>
<evidence type="ECO:0000256" key="3">
    <source>
        <dbReference type="ARBA" id="ARBA00022598"/>
    </source>
</evidence>
<proteinExistence type="inferred from homology"/>
<dbReference type="PROSITE" id="PS50860">
    <property type="entry name" value="AA_TRNA_LIGASE_II_ALA"/>
    <property type="match status" value="1"/>
</dbReference>
<dbReference type="Pfam" id="PF02272">
    <property type="entry name" value="DHHA1"/>
    <property type="match status" value="1"/>
</dbReference>
<evidence type="ECO:0000256" key="1">
    <source>
        <dbReference type="ARBA" id="ARBA00008226"/>
    </source>
</evidence>
<dbReference type="Gene3D" id="3.10.310.40">
    <property type="match status" value="1"/>
</dbReference>
<keyword evidence="4 11" id="KW-0479">Metal-binding</keyword>
<comment type="subcellular location">
    <subcellularLocation>
        <location evidence="11">Cytoplasm</location>
    </subcellularLocation>
</comment>
<sequence length="957" mass="105650">MTANEIRQSFFDFFKEQKHTIVPSASLLPQSPGLLFTNAGMNQFVPYFLGTEKAPYDPPRAADTQKCIRAGGKHNDLDDVGYDTYHHTMFEMLGNWSFGDYFKAEAIQWGWEYIVERLGFPAERLYASVYRPDKSLGDPSEFDQEAYDLWAKLFESKGLDPKKHIVDGNKADNFWMMGETGPCGPCSELHVDLTPNGDTEGKLVNMDSDLCIEVWNLVFIQYNAEADGTFRDLPSKHVDTGMGFERACSIYQGTKGFTDFSQKPTNYATDVFTPIFAKLEEISNKKYNDIYPESVEVDKSTLSAEMKEAVAFRVIADHIRTLSFSIADGILPGNTGRNYVLRRILRRAVRYGRTLGFTGETPFLPQLVDVLVDQMKGTFPEMGERREAIKETLTREEESFNRTLDRGLGMFDKEAEKGKISGDFAFELYDTYGFPIDLTELLCQERKLEIDMDGFEKRMDEARTLSQASQKKTVVRALDISSDVETEFTGYSEDSSEAKVLEIHEGEESLLVITDRSPYYVEMGGQLGDTGILTPFKDGNFGEAIEVTSVQKIGQAIAHEISKSAISNPSSAIKVGDTVALTVDAKRRRRIETHHTATHLLHWALHEVVSSDATQQGSLVTTDRLRFDFTSGALTPEQIAEIEVKVNQKIAENSGVFYNEVPHADVKNRKDIMQFFGDKYGEMVRVVQIGGNELGLDGYAMELCGGTHLDNTADIGIFKIKSESAIASGVRRIEAACGVAAYDWARGIMEKNGHEEDELRAKLEKINEGLKAVGAEEIHYPLEAHIMSGMLAEASFEEVNNTFNKSLAYTQGLRDTVTAADKKLKKAQAGAAAAMADNMLNEALAEDSTGNWKLETENLAALVEGPASLLQELINGCKKKQYTKAAFFIVNDGSRLHIGAFCGPDAQAAGLQAGKLIQELGPIAGGKGGGKPDQARGAAPELDKADALLAAAKEKLG</sequence>
<dbReference type="InterPro" id="IPR002318">
    <property type="entry name" value="Ala-tRNA-lgiase_IIc"/>
</dbReference>
<keyword evidence="6 11" id="KW-0862">Zinc</keyword>
<evidence type="ECO:0000256" key="11">
    <source>
        <dbReference type="HAMAP-Rule" id="MF_00036"/>
    </source>
</evidence>
<keyword evidence="14" id="KW-1185">Reference proteome</keyword>
<accession>A0ABW4ZFE9</accession>
<evidence type="ECO:0000259" key="12">
    <source>
        <dbReference type="PROSITE" id="PS50860"/>
    </source>
</evidence>
<dbReference type="RefSeq" id="WP_377087846.1">
    <property type="nucleotide sequence ID" value="NZ_JBHSJL010000014.1"/>
</dbReference>
<feature type="binding site" evidence="11">
    <location>
        <position position="708"/>
    </location>
    <ligand>
        <name>Zn(2+)</name>
        <dbReference type="ChEBI" id="CHEBI:29105"/>
    </ligand>
</feature>
<comment type="caution">
    <text evidence="13">The sequence shown here is derived from an EMBL/GenBank/DDBJ whole genome shotgun (WGS) entry which is preliminary data.</text>
</comment>
<dbReference type="InterPro" id="IPR018165">
    <property type="entry name" value="Ala-tRNA-synth_IIc_core"/>
</dbReference>
<dbReference type="Proteomes" id="UP001597389">
    <property type="component" value="Unassembled WGS sequence"/>
</dbReference>
<evidence type="ECO:0000313" key="14">
    <source>
        <dbReference type="Proteomes" id="UP001597389"/>
    </source>
</evidence>
<dbReference type="InterPro" id="IPR018163">
    <property type="entry name" value="Thr/Ala-tRNA-synth_IIc_edit"/>
</dbReference>
<comment type="similarity">
    <text evidence="1 11">Belongs to the class-II aminoacyl-tRNA synthetase family.</text>
</comment>
<comment type="function">
    <text evidence="11">Catalyzes the attachment of alanine to tRNA(Ala) in a two-step reaction: alanine is first activated by ATP to form Ala-AMP and then transferred to the acceptor end of tRNA(Ala). Also edits incorrectly charged Ser-tRNA(Ala) and Gly-tRNA(Ala) via its editing domain.</text>
</comment>
<dbReference type="InterPro" id="IPR003156">
    <property type="entry name" value="DHHA1_dom"/>
</dbReference>
<feature type="domain" description="Alanyl-transfer RNA synthetases family profile" evidence="12">
    <location>
        <begin position="1"/>
        <end position="747"/>
    </location>
</feature>
<evidence type="ECO:0000256" key="6">
    <source>
        <dbReference type="ARBA" id="ARBA00022833"/>
    </source>
</evidence>
<dbReference type="InterPro" id="IPR012947">
    <property type="entry name" value="tRNA_SAD"/>
</dbReference>
<keyword evidence="2 11" id="KW-0820">tRNA-binding</keyword>
<evidence type="ECO:0000256" key="5">
    <source>
        <dbReference type="ARBA" id="ARBA00022741"/>
    </source>
</evidence>
<dbReference type="InterPro" id="IPR050058">
    <property type="entry name" value="Ala-tRNA_ligase"/>
</dbReference>
<evidence type="ECO:0000256" key="2">
    <source>
        <dbReference type="ARBA" id="ARBA00022555"/>
    </source>
</evidence>
<dbReference type="Gene3D" id="2.40.30.130">
    <property type="match status" value="1"/>
</dbReference>
<comment type="cofactor">
    <cofactor evidence="11">
        <name>Zn(2+)</name>
        <dbReference type="ChEBI" id="CHEBI:29105"/>
    </cofactor>
    <text evidence="11">Binds 1 zinc ion per subunit.</text>
</comment>
<evidence type="ECO:0000256" key="8">
    <source>
        <dbReference type="ARBA" id="ARBA00022884"/>
    </source>
</evidence>
<dbReference type="NCBIfam" id="TIGR00344">
    <property type="entry name" value="alaS"/>
    <property type="match status" value="1"/>
</dbReference>
<keyword evidence="8 11" id="KW-0694">RNA-binding</keyword>
<dbReference type="CDD" id="cd00673">
    <property type="entry name" value="AlaRS_core"/>
    <property type="match status" value="1"/>
</dbReference>
<gene>
    <name evidence="11 13" type="primary">alaS</name>
    <name evidence="13" type="ORF">ACFSW8_16950</name>
</gene>
<reference evidence="14" key="1">
    <citation type="journal article" date="2019" name="Int. J. Syst. Evol. Microbiol.">
        <title>The Global Catalogue of Microorganisms (GCM) 10K type strain sequencing project: providing services to taxonomists for standard genome sequencing and annotation.</title>
        <authorList>
            <consortium name="The Broad Institute Genomics Platform"/>
            <consortium name="The Broad Institute Genome Sequencing Center for Infectious Disease"/>
            <person name="Wu L."/>
            <person name="Ma J."/>
        </authorList>
    </citation>
    <scope>NUCLEOTIDE SEQUENCE [LARGE SCALE GENOMIC DNA]</scope>
    <source>
        <strain evidence="14">CCUG 57942</strain>
    </source>
</reference>
<name>A0ABW4ZFE9_9BACT</name>
<dbReference type="InterPro" id="IPR045864">
    <property type="entry name" value="aa-tRNA-synth_II/BPL/LPL"/>
</dbReference>
<comment type="catalytic activity">
    <reaction evidence="11">
        <text>tRNA(Ala) + L-alanine + ATP = L-alanyl-tRNA(Ala) + AMP + diphosphate</text>
        <dbReference type="Rhea" id="RHEA:12540"/>
        <dbReference type="Rhea" id="RHEA-COMP:9657"/>
        <dbReference type="Rhea" id="RHEA-COMP:9923"/>
        <dbReference type="ChEBI" id="CHEBI:30616"/>
        <dbReference type="ChEBI" id="CHEBI:33019"/>
        <dbReference type="ChEBI" id="CHEBI:57972"/>
        <dbReference type="ChEBI" id="CHEBI:78442"/>
        <dbReference type="ChEBI" id="CHEBI:78497"/>
        <dbReference type="ChEBI" id="CHEBI:456215"/>
        <dbReference type="EC" id="6.1.1.7"/>
    </reaction>
</comment>
<feature type="binding site" evidence="11">
    <location>
        <position position="704"/>
    </location>
    <ligand>
        <name>Zn(2+)</name>
        <dbReference type="ChEBI" id="CHEBI:29105"/>
    </ligand>
</feature>
<dbReference type="SUPFAM" id="SSF55186">
    <property type="entry name" value="ThrRS/AlaRS common domain"/>
    <property type="match status" value="1"/>
</dbReference>
<dbReference type="SUPFAM" id="SSF101353">
    <property type="entry name" value="Putative anticodon-binding domain of alanyl-tRNA synthetase (AlaRS)"/>
    <property type="match status" value="1"/>
</dbReference>
<dbReference type="PRINTS" id="PR00980">
    <property type="entry name" value="TRNASYNTHALA"/>
</dbReference>
<feature type="binding site" evidence="11">
    <location>
        <position position="599"/>
    </location>
    <ligand>
        <name>Zn(2+)</name>
        <dbReference type="ChEBI" id="CHEBI:29105"/>
    </ligand>
</feature>